<organism evidence="1 2">
    <name type="scientific">Mycolicibacterium goodii</name>
    <name type="common">Mycobacterium goodii</name>
    <dbReference type="NCBI Taxonomy" id="134601"/>
    <lineage>
        <taxon>Bacteria</taxon>
        <taxon>Bacillati</taxon>
        <taxon>Actinomycetota</taxon>
        <taxon>Actinomycetes</taxon>
        <taxon>Mycobacteriales</taxon>
        <taxon>Mycobacteriaceae</taxon>
        <taxon>Mycolicibacterium</taxon>
    </lineage>
</organism>
<comment type="caution">
    <text evidence="1">The sequence shown here is derived from an EMBL/GenBank/DDBJ whole genome shotgun (WGS) entry which is preliminary data.</text>
</comment>
<proteinExistence type="predicted"/>
<gene>
    <name evidence="1" type="ORF">KL859_29935</name>
</gene>
<dbReference type="RefSeq" id="WP_214396073.1">
    <property type="nucleotide sequence ID" value="NZ_JAHBOL010000043.1"/>
</dbReference>
<sequence length="354" mass="38548">MSPTTAAGSGFTVTRTQIAGWQSQHLVDVALYLRSRADESFNLFDQARRNIEAPSGTEWTGEAKDEAATLLAGDLSLVRRQGEVQAEAAAIAEQGEVDVRAAKLDVSTAIAEAEADGFRVSEDLSVTDTRRADVATLSARYQAMRVHADTIRWRAEQLVQTDSLVGKRLSEKADELIAIKFPKQGTGIHAVDFRQSPPPVNPPYPINDILATATDLDGNKVVLRRGYYDAATKTGFGWDKAYWKHGIINMNIFQDLISHSRPVSNDNGTLVYEVPIDRVHCTPGFLGIPNCQNTGQRVVMRIVANINPGNPDVPDGGQKGLITMYPLPGGSGVVQLGKNWTVVPPWVNHNVPIN</sequence>
<name>A0ABS6HWN2_MYCGD</name>
<evidence type="ECO:0000313" key="2">
    <source>
        <dbReference type="Proteomes" id="UP000696413"/>
    </source>
</evidence>
<dbReference type="Proteomes" id="UP000696413">
    <property type="component" value="Unassembled WGS sequence"/>
</dbReference>
<reference evidence="1 2" key="1">
    <citation type="submission" date="2021-05" db="EMBL/GenBank/DDBJ databases">
        <title>Draft Genome Sequences of Clinical Respiratory Isolates of Mycobacterium goodii Recovered in Ireland.</title>
        <authorList>
            <person name="Flanagan P.R."/>
            <person name="Mok S."/>
            <person name="Roycroft E."/>
            <person name="Rogers T.R."/>
            <person name="Fitzgibbon M."/>
        </authorList>
    </citation>
    <scope>NUCLEOTIDE SEQUENCE [LARGE SCALE GENOMIC DNA]</scope>
    <source>
        <strain evidence="1 2">14IE55</strain>
    </source>
</reference>
<accession>A0ABS6HWN2</accession>
<dbReference type="EMBL" id="JAHBOM010000035">
    <property type="protein sequence ID" value="MBU8827082.1"/>
    <property type="molecule type" value="Genomic_DNA"/>
</dbReference>
<evidence type="ECO:0000313" key="1">
    <source>
        <dbReference type="EMBL" id="MBU8827082.1"/>
    </source>
</evidence>
<protein>
    <submittedName>
        <fullName evidence="1">Uncharacterized protein</fullName>
    </submittedName>
</protein>
<keyword evidence="2" id="KW-1185">Reference proteome</keyword>